<organism evidence="2 3">
    <name type="scientific">Sphaeroforma arctica JP610</name>
    <dbReference type="NCBI Taxonomy" id="667725"/>
    <lineage>
        <taxon>Eukaryota</taxon>
        <taxon>Ichthyosporea</taxon>
        <taxon>Ichthyophonida</taxon>
        <taxon>Sphaeroforma</taxon>
    </lineage>
</organism>
<feature type="signal peptide" evidence="1">
    <location>
        <begin position="1"/>
        <end position="23"/>
    </location>
</feature>
<keyword evidence="3" id="KW-1185">Reference proteome</keyword>
<sequence length="625" mass="67366">MKLPVAWIHGALASLLFVACSDAALCGEVQNVSGYTCDVLYRFDMSASANEVDSPAEYNSVCCKLDGCQKATDGVILEVFRECAAGIDPRTGSTLTVDVTVLNSGGSVLSNANLLLTNTNTGEEIEFAYNGQSTFSLDEGGSYDITVLGLDGYSIQTEMGTEKMSGTALTGDTVVDGVYSLVNVTVDTEVEFVYMAPQMNKQITIRAEDDVGNVISDAQVEVTDITAGTSKIYTVSDDEWDPTTGTFIFDLPSNEDYQFEILNTPSNVIAVDEINGDNLADGKTVLMVSENTTITFVYAVETTCQIAYFDAGGACNAGFLEQGWKACYGSDCTQTICCSQRTCLTETDLTSGSICDEYRPKMDFSTIACGEGTGVACSFELCCTTDVLPPLTPHIEDQCSTSASIINIDFEDAVGWGYNDDDDLDAKYRPEGITFSLTTTGSFAPYSLRSAPRLEAEGGPQAAAGFWTSCRHSSGKTVYDYDYKNTLGGYFLKLVGLDSDDIPYMPALLVTYNTHGSTQAAGMLYDIDGNANKIEAYMVSIYDENRNLLGSDYSVRGTTAECTENLYEGTYWQFVVNSTNGVPIKYLRIDYIGSGNPTNIGMGFDNFRAFGCTEDARVINAFSTG</sequence>
<dbReference type="PROSITE" id="PS51257">
    <property type="entry name" value="PROKAR_LIPOPROTEIN"/>
    <property type="match status" value="1"/>
</dbReference>
<dbReference type="Proteomes" id="UP000054560">
    <property type="component" value="Unassembled WGS sequence"/>
</dbReference>
<name>A0A0L0FDJ1_9EUKA</name>
<dbReference type="AlphaFoldDB" id="A0A0L0FDJ1"/>
<keyword evidence="1" id="KW-0732">Signal</keyword>
<evidence type="ECO:0000256" key="1">
    <source>
        <dbReference type="SAM" id="SignalP"/>
    </source>
</evidence>
<proteinExistence type="predicted"/>
<dbReference type="EMBL" id="KQ244305">
    <property type="protein sequence ID" value="KNC74546.1"/>
    <property type="molecule type" value="Genomic_DNA"/>
</dbReference>
<feature type="chain" id="PRO_5005538652" evidence="1">
    <location>
        <begin position="24"/>
        <end position="625"/>
    </location>
</feature>
<protein>
    <submittedName>
        <fullName evidence="2">Uncharacterized protein</fullName>
    </submittedName>
</protein>
<reference evidence="2 3" key="1">
    <citation type="submission" date="2011-02" db="EMBL/GenBank/DDBJ databases">
        <title>The Genome Sequence of Sphaeroforma arctica JP610.</title>
        <authorList>
            <consortium name="The Broad Institute Genome Sequencing Platform"/>
            <person name="Russ C."/>
            <person name="Cuomo C."/>
            <person name="Young S.K."/>
            <person name="Zeng Q."/>
            <person name="Gargeya S."/>
            <person name="Alvarado L."/>
            <person name="Berlin A."/>
            <person name="Chapman S.B."/>
            <person name="Chen Z."/>
            <person name="Freedman E."/>
            <person name="Gellesch M."/>
            <person name="Goldberg J."/>
            <person name="Griggs A."/>
            <person name="Gujja S."/>
            <person name="Heilman E."/>
            <person name="Heiman D."/>
            <person name="Howarth C."/>
            <person name="Mehta T."/>
            <person name="Neiman D."/>
            <person name="Pearson M."/>
            <person name="Roberts A."/>
            <person name="Saif S."/>
            <person name="Shea T."/>
            <person name="Shenoy N."/>
            <person name="Sisk P."/>
            <person name="Stolte C."/>
            <person name="Sykes S."/>
            <person name="White J."/>
            <person name="Yandava C."/>
            <person name="Burger G."/>
            <person name="Gray M.W."/>
            <person name="Holland P.W.H."/>
            <person name="King N."/>
            <person name="Lang F.B.F."/>
            <person name="Roger A.J."/>
            <person name="Ruiz-Trillo I."/>
            <person name="Haas B."/>
            <person name="Nusbaum C."/>
            <person name="Birren B."/>
        </authorList>
    </citation>
    <scope>NUCLEOTIDE SEQUENCE [LARGE SCALE GENOMIC DNA]</scope>
    <source>
        <strain evidence="2 3">JP610</strain>
    </source>
</reference>
<evidence type="ECO:0000313" key="2">
    <source>
        <dbReference type="EMBL" id="KNC74546.1"/>
    </source>
</evidence>
<accession>A0A0L0FDJ1</accession>
<dbReference type="GeneID" id="25913417"/>
<evidence type="ECO:0000313" key="3">
    <source>
        <dbReference type="Proteomes" id="UP000054560"/>
    </source>
</evidence>
<gene>
    <name evidence="2" type="ORF">SARC_12913</name>
</gene>
<dbReference type="RefSeq" id="XP_014148448.1">
    <property type="nucleotide sequence ID" value="XM_014292973.1"/>
</dbReference>